<evidence type="ECO:0000313" key="2">
    <source>
        <dbReference type="Proteomes" id="UP000198984"/>
    </source>
</evidence>
<sequence>MGNIITNEKINDSTILMSNGLTSVFIETICLAGSDIALEKYQQDIMIWFSQRDWMILGMGFEGFDIGEIVWRKEIFYEQQRFILKVIDRATEKTNWDLLNYTPGEMIFETLTNFRQMIQDFRIEHIETENEIPIFDFDGIINRYDKCDKHSIYKHYAGCVICNR</sequence>
<protein>
    <submittedName>
        <fullName evidence="1">Uncharacterized protein</fullName>
    </submittedName>
</protein>
<keyword evidence="2" id="KW-1185">Reference proteome</keyword>
<evidence type="ECO:0000313" key="1">
    <source>
        <dbReference type="EMBL" id="SEL79893.1"/>
    </source>
</evidence>
<dbReference type="EMBL" id="FOBB01000002">
    <property type="protein sequence ID" value="SEL79893.1"/>
    <property type="molecule type" value="Genomic_DNA"/>
</dbReference>
<dbReference type="OrthoDB" id="2606712at2"/>
<gene>
    <name evidence="1" type="ORF">SAMN04488505_1021140</name>
</gene>
<accession>A0A1H7T515</accession>
<reference evidence="1 2" key="1">
    <citation type="submission" date="2016-10" db="EMBL/GenBank/DDBJ databases">
        <authorList>
            <person name="de Groot N.N."/>
        </authorList>
    </citation>
    <scope>NUCLEOTIDE SEQUENCE [LARGE SCALE GENOMIC DNA]</scope>
    <source>
        <strain evidence="1 2">DSM 21039</strain>
    </source>
</reference>
<dbReference type="Proteomes" id="UP000198984">
    <property type="component" value="Unassembled WGS sequence"/>
</dbReference>
<dbReference type="RefSeq" id="WP_089911622.1">
    <property type="nucleotide sequence ID" value="NZ_FOBB01000002.1"/>
</dbReference>
<proteinExistence type="predicted"/>
<organism evidence="1 2">
    <name type="scientific">Chitinophaga rupis</name>
    <dbReference type="NCBI Taxonomy" id="573321"/>
    <lineage>
        <taxon>Bacteria</taxon>
        <taxon>Pseudomonadati</taxon>
        <taxon>Bacteroidota</taxon>
        <taxon>Chitinophagia</taxon>
        <taxon>Chitinophagales</taxon>
        <taxon>Chitinophagaceae</taxon>
        <taxon>Chitinophaga</taxon>
    </lineage>
</organism>
<dbReference type="AlphaFoldDB" id="A0A1H7T515"/>
<name>A0A1H7T515_9BACT</name>